<dbReference type="OrthoDB" id="75724at2759"/>
<reference evidence="3 4" key="1">
    <citation type="submission" date="2016-07" db="EMBL/GenBank/DDBJ databases">
        <title>Pervasive Adenine N6-methylation of Active Genes in Fungi.</title>
        <authorList>
            <consortium name="DOE Joint Genome Institute"/>
            <person name="Mondo S.J."/>
            <person name="Dannebaum R.O."/>
            <person name="Kuo R.C."/>
            <person name="Labutti K."/>
            <person name="Haridas S."/>
            <person name="Kuo A."/>
            <person name="Salamov A."/>
            <person name="Ahrendt S.R."/>
            <person name="Lipzen A."/>
            <person name="Sullivan W."/>
            <person name="Andreopoulos W.B."/>
            <person name="Clum A."/>
            <person name="Lindquist E."/>
            <person name="Daum C."/>
            <person name="Ramamoorthy G.K."/>
            <person name="Gryganskyi A."/>
            <person name="Culley D."/>
            <person name="Magnuson J.K."/>
            <person name="James T.Y."/>
            <person name="O'Malley M.A."/>
            <person name="Stajich J.E."/>
            <person name="Spatafora J.W."/>
            <person name="Visel A."/>
            <person name="Grigoriev I.V."/>
        </authorList>
    </citation>
    <scope>NUCLEOTIDE SEQUENCE [LARGE SCALE GENOMIC DNA]</scope>
    <source>
        <strain evidence="3 4">68-887.2</strain>
    </source>
</reference>
<dbReference type="SUPFAM" id="SSF52087">
    <property type="entry name" value="CRAL/TRIO domain"/>
    <property type="match status" value="1"/>
</dbReference>
<dbReference type="Gene3D" id="3.40.525.10">
    <property type="entry name" value="CRAL-TRIO lipid binding domain"/>
    <property type="match status" value="1"/>
</dbReference>
<evidence type="ECO:0000313" key="4">
    <source>
        <dbReference type="Proteomes" id="UP000193986"/>
    </source>
</evidence>
<protein>
    <submittedName>
        <fullName evidence="3">CRAL-TRIO domain-containing protein</fullName>
    </submittedName>
</protein>
<dbReference type="InterPro" id="IPR052578">
    <property type="entry name" value="PI_Transfer_CRAL-TRIO"/>
</dbReference>
<dbReference type="SMART" id="SM00516">
    <property type="entry name" value="SEC14"/>
    <property type="match status" value="1"/>
</dbReference>
<feature type="signal peptide" evidence="1">
    <location>
        <begin position="1"/>
        <end position="15"/>
    </location>
</feature>
<evidence type="ECO:0000259" key="2">
    <source>
        <dbReference type="PROSITE" id="PS50191"/>
    </source>
</evidence>
<name>A0A1Y2BBN5_9TREE</name>
<dbReference type="PROSITE" id="PS50191">
    <property type="entry name" value="CRAL_TRIO"/>
    <property type="match status" value="1"/>
</dbReference>
<dbReference type="CDD" id="cd00170">
    <property type="entry name" value="SEC14"/>
    <property type="match status" value="1"/>
</dbReference>
<dbReference type="AlphaFoldDB" id="A0A1Y2BBN5"/>
<feature type="chain" id="PRO_5012530863" evidence="1">
    <location>
        <begin position="16"/>
        <end position="320"/>
    </location>
</feature>
<dbReference type="GO" id="GO:0008526">
    <property type="term" value="F:phosphatidylinositol transfer activity"/>
    <property type="evidence" value="ECO:0007669"/>
    <property type="project" value="TreeGrafter"/>
</dbReference>
<gene>
    <name evidence="3" type="ORF">BCR39DRAFT_523503</name>
</gene>
<dbReference type="Proteomes" id="UP000193986">
    <property type="component" value="Unassembled WGS sequence"/>
</dbReference>
<dbReference type="EMBL" id="MCFC01000010">
    <property type="protein sequence ID" value="ORY32239.1"/>
    <property type="molecule type" value="Genomic_DNA"/>
</dbReference>
<organism evidence="3 4">
    <name type="scientific">Naematelia encephala</name>
    <dbReference type="NCBI Taxonomy" id="71784"/>
    <lineage>
        <taxon>Eukaryota</taxon>
        <taxon>Fungi</taxon>
        <taxon>Dikarya</taxon>
        <taxon>Basidiomycota</taxon>
        <taxon>Agaricomycotina</taxon>
        <taxon>Tremellomycetes</taxon>
        <taxon>Tremellales</taxon>
        <taxon>Naemateliaceae</taxon>
        <taxon>Naematelia</taxon>
    </lineage>
</organism>
<dbReference type="Pfam" id="PF00650">
    <property type="entry name" value="CRAL_TRIO"/>
    <property type="match status" value="1"/>
</dbReference>
<evidence type="ECO:0000256" key="1">
    <source>
        <dbReference type="SAM" id="SignalP"/>
    </source>
</evidence>
<evidence type="ECO:0000313" key="3">
    <source>
        <dbReference type="EMBL" id="ORY32239.1"/>
    </source>
</evidence>
<dbReference type="InterPro" id="IPR001251">
    <property type="entry name" value="CRAL-TRIO_dom"/>
</dbReference>
<dbReference type="Pfam" id="PF03765">
    <property type="entry name" value="CRAL_TRIO_N"/>
    <property type="match status" value="1"/>
</dbReference>
<comment type="caution">
    <text evidence="3">The sequence shown here is derived from an EMBL/GenBank/DDBJ whole genome shotgun (WGS) entry which is preliminary data.</text>
</comment>
<dbReference type="InParanoid" id="A0A1Y2BBN5"/>
<dbReference type="PANTHER" id="PTHR45824">
    <property type="entry name" value="GH16843P"/>
    <property type="match status" value="1"/>
</dbReference>
<feature type="domain" description="CRAL-TRIO" evidence="2">
    <location>
        <begin position="121"/>
        <end position="268"/>
    </location>
</feature>
<dbReference type="SUPFAM" id="SSF46938">
    <property type="entry name" value="CRAL/TRIO N-terminal domain"/>
    <property type="match status" value="1"/>
</dbReference>
<sequence length="320" mass="36087">MAGTWASLLIPPVGCMFPPAVEPTTDQQAKIKLIEETFGADGFVLPVSEGGSEKVALSEREMMFLSKETFIRFLAATKGDTAETIKRLEAALIWRRSVSIEDVEAMAADCEPESRTGKNLVLGYSPHGQPVVYFFPNRNTTPVEQRRAIHAIFMLERARDLMVDGVTNVVAIFNFSGQRQSQPTSISVARTVIHILSAHYPENLSLGIFQALPWLVRSFINLMWPLVDSATKKKVRFDNNQARDIVVAGELDQALLLKECGGDLDMPYEHEEYWKALVETCLERRKIQDELFKAGEKKVGRSEREWKKRDTSEKINSRIV</sequence>
<dbReference type="InterPro" id="IPR036273">
    <property type="entry name" value="CRAL/TRIO_N_dom_sf"/>
</dbReference>
<accession>A0A1Y2BBN5</accession>
<dbReference type="InterPro" id="IPR036865">
    <property type="entry name" value="CRAL-TRIO_dom_sf"/>
</dbReference>
<keyword evidence="1" id="KW-0732">Signal</keyword>
<dbReference type="InterPro" id="IPR011074">
    <property type="entry name" value="CRAL/TRIO_N_dom"/>
</dbReference>
<keyword evidence="4" id="KW-1185">Reference proteome</keyword>
<proteinExistence type="predicted"/>
<dbReference type="PANTHER" id="PTHR45824:SF29">
    <property type="entry name" value="GH16843P"/>
    <property type="match status" value="1"/>
</dbReference>